<organism evidence="11 12">
    <name type="scientific">Candidatus Pristimantibacillus lignocellulolyticus</name>
    <dbReference type="NCBI Taxonomy" id="2994561"/>
    <lineage>
        <taxon>Bacteria</taxon>
        <taxon>Bacillati</taxon>
        <taxon>Bacillota</taxon>
        <taxon>Bacilli</taxon>
        <taxon>Bacillales</taxon>
        <taxon>Paenibacillaceae</taxon>
        <taxon>Candidatus Pristimantibacillus</taxon>
    </lineage>
</organism>
<feature type="domain" description="HTH araC/xylS-type" evidence="9">
    <location>
        <begin position="415"/>
        <end position="513"/>
    </location>
</feature>
<dbReference type="Gene3D" id="1.10.10.60">
    <property type="entry name" value="Homeodomain-like"/>
    <property type="match status" value="2"/>
</dbReference>
<keyword evidence="7" id="KW-0804">Transcription</keyword>
<dbReference type="Gene3D" id="3.40.50.2300">
    <property type="match status" value="1"/>
</dbReference>
<evidence type="ECO:0000256" key="1">
    <source>
        <dbReference type="ARBA" id="ARBA00004496"/>
    </source>
</evidence>
<dbReference type="SUPFAM" id="SSF52172">
    <property type="entry name" value="CheY-like"/>
    <property type="match status" value="1"/>
</dbReference>
<dbReference type="SMART" id="SM00342">
    <property type="entry name" value="HTH_ARAC"/>
    <property type="match status" value="1"/>
</dbReference>
<evidence type="ECO:0000256" key="7">
    <source>
        <dbReference type="ARBA" id="ARBA00023163"/>
    </source>
</evidence>
<dbReference type="KEGG" id="plig:NAG76_19985"/>
<evidence type="ECO:0000256" key="4">
    <source>
        <dbReference type="ARBA" id="ARBA00023012"/>
    </source>
</evidence>
<dbReference type="InterPro" id="IPR018062">
    <property type="entry name" value="HTH_AraC-typ_CS"/>
</dbReference>
<keyword evidence="3 8" id="KW-0597">Phosphoprotein</keyword>
<dbReference type="PROSITE" id="PS50110">
    <property type="entry name" value="RESPONSE_REGULATORY"/>
    <property type="match status" value="1"/>
</dbReference>
<dbReference type="InterPro" id="IPR051552">
    <property type="entry name" value="HptR"/>
</dbReference>
<name>A0A9J6ZD31_9BACL</name>
<comment type="subcellular location">
    <subcellularLocation>
        <location evidence="1">Cytoplasm</location>
    </subcellularLocation>
</comment>
<dbReference type="PROSITE" id="PS01124">
    <property type="entry name" value="HTH_ARAC_FAMILY_2"/>
    <property type="match status" value="1"/>
</dbReference>
<evidence type="ECO:0000256" key="2">
    <source>
        <dbReference type="ARBA" id="ARBA00022490"/>
    </source>
</evidence>
<dbReference type="GO" id="GO:0003700">
    <property type="term" value="F:DNA-binding transcription factor activity"/>
    <property type="evidence" value="ECO:0007669"/>
    <property type="project" value="InterPro"/>
</dbReference>
<evidence type="ECO:0000256" key="8">
    <source>
        <dbReference type="PROSITE-ProRule" id="PRU00169"/>
    </source>
</evidence>
<dbReference type="SUPFAM" id="SSF46689">
    <property type="entry name" value="Homeodomain-like"/>
    <property type="match status" value="2"/>
</dbReference>
<dbReference type="PROSITE" id="PS00041">
    <property type="entry name" value="HTH_ARAC_FAMILY_1"/>
    <property type="match status" value="1"/>
</dbReference>
<keyword evidence="5" id="KW-0805">Transcription regulation</keyword>
<reference evidence="11" key="1">
    <citation type="submission" date="2022-05" db="EMBL/GenBank/DDBJ databases">
        <title>Novel bacterial taxa in a minimal lignocellulolytic consortium and its capacity to transform plastics disclosed by genome-resolved metagenomics.</title>
        <authorList>
            <person name="Rodriguez C.A.D."/>
            <person name="Diaz-Garcia L."/>
            <person name="Herrera K."/>
            <person name="Tarazona N.A."/>
            <person name="Sproer C."/>
            <person name="Overmann J."/>
            <person name="Jimenez D.J."/>
        </authorList>
    </citation>
    <scope>NUCLEOTIDE SEQUENCE</scope>
    <source>
        <strain evidence="11">MAG5</strain>
    </source>
</reference>
<dbReference type="PRINTS" id="PR00032">
    <property type="entry name" value="HTHARAC"/>
</dbReference>
<dbReference type="InterPro" id="IPR018060">
    <property type="entry name" value="HTH_AraC"/>
</dbReference>
<dbReference type="Pfam" id="PF00072">
    <property type="entry name" value="Response_reg"/>
    <property type="match status" value="1"/>
</dbReference>
<feature type="modified residue" description="4-aspartylphosphate" evidence="8">
    <location>
        <position position="58"/>
    </location>
</feature>
<proteinExistence type="predicted"/>
<dbReference type="GO" id="GO:0043565">
    <property type="term" value="F:sequence-specific DNA binding"/>
    <property type="evidence" value="ECO:0007669"/>
    <property type="project" value="InterPro"/>
</dbReference>
<dbReference type="PANTHER" id="PTHR42713:SF3">
    <property type="entry name" value="TRANSCRIPTIONAL REGULATORY PROTEIN HPTR"/>
    <property type="match status" value="1"/>
</dbReference>
<dbReference type="CDD" id="cd17536">
    <property type="entry name" value="REC_YesN-like"/>
    <property type="match status" value="1"/>
</dbReference>
<evidence type="ECO:0000256" key="6">
    <source>
        <dbReference type="ARBA" id="ARBA00023125"/>
    </source>
</evidence>
<dbReference type="PANTHER" id="PTHR42713">
    <property type="entry name" value="HISTIDINE KINASE-RELATED"/>
    <property type="match status" value="1"/>
</dbReference>
<dbReference type="InterPro" id="IPR001789">
    <property type="entry name" value="Sig_transdc_resp-reg_receiver"/>
</dbReference>
<dbReference type="EMBL" id="CP097899">
    <property type="protein sequence ID" value="URN94078.1"/>
    <property type="molecule type" value="Genomic_DNA"/>
</dbReference>
<protein>
    <submittedName>
        <fullName evidence="11">Response regulator transcription factor</fullName>
    </submittedName>
</protein>
<accession>A0A9J6ZD31</accession>
<keyword evidence="2" id="KW-0963">Cytoplasm</keyword>
<evidence type="ECO:0000259" key="10">
    <source>
        <dbReference type="PROSITE" id="PS50110"/>
    </source>
</evidence>
<dbReference type="SMART" id="SM00448">
    <property type="entry name" value="REC"/>
    <property type="match status" value="1"/>
</dbReference>
<dbReference type="InterPro" id="IPR011006">
    <property type="entry name" value="CheY-like_superfamily"/>
</dbReference>
<keyword evidence="6" id="KW-0238">DNA-binding</keyword>
<sequence>MNPTCQILIVDDEVLVRQGIKHLLNWESEGFSIVGEASNGKEALELVEKLSPHIVITDIVMPLMDGVEFTSILKSSYPHIEVVVLSSFGEFNYVRSTFQSGVADYILKPKLEATQLLTILKRAARKIPSLQLLESGKDELLSVKMTLDKLMSGYEMDESMDNIHNVFPHNSFRFFGAEMKYIANANKDSWLEQLSTMFLSYGKKIVTMALPTDNNMAVYLLNMNDRDWEKIMPEIRSFAIQSNANVSGLSWTLGDPFTKISDLYEKYHQGFLKMCSYRFYLPQNTTLITRNELPKLHPQTVEFNMSQFTELMQARNFNNALELLFDYIKYASTDYEKDVFAFKTVLGNIVFNITIILGKLEMDTELIESKKYTYFRSINEAVHVSDALKELHSFIDEMNVTLAMSKLTSVNPNMTMILSYIRQHYMEPINLTDIANHFHFNPSYLSSFFSSHNDEGFSEYLNRVRVNKAAEYLQKGELSISDISEKVGYSDHSYFTKVFKKIKGVSPSQYRKGHLT</sequence>
<keyword evidence="4" id="KW-0902">Two-component regulatory system</keyword>
<gene>
    <name evidence="11" type="ORF">NAG76_19985</name>
</gene>
<evidence type="ECO:0000313" key="11">
    <source>
        <dbReference type="EMBL" id="URN94078.1"/>
    </source>
</evidence>
<dbReference type="InterPro" id="IPR009057">
    <property type="entry name" value="Homeodomain-like_sf"/>
</dbReference>
<dbReference type="Proteomes" id="UP001056756">
    <property type="component" value="Chromosome"/>
</dbReference>
<dbReference type="AlphaFoldDB" id="A0A9J6ZD31"/>
<dbReference type="GO" id="GO:0005737">
    <property type="term" value="C:cytoplasm"/>
    <property type="evidence" value="ECO:0007669"/>
    <property type="project" value="UniProtKB-SubCell"/>
</dbReference>
<feature type="domain" description="Response regulatory" evidence="10">
    <location>
        <begin position="6"/>
        <end position="123"/>
    </location>
</feature>
<dbReference type="Pfam" id="PF12833">
    <property type="entry name" value="HTH_18"/>
    <property type="match status" value="1"/>
</dbReference>
<dbReference type="InterPro" id="IPR020449">
    <property type="entry name" value="Tscrpt_reg_AraC-type_HTH"/>
</dbReference>
<evidence type="ECO:0000259" key="9">
    <source>
        <dbReference type="PROSITE" id="PS01124"/>
    </source>
</evidence>
<evidence type="ECO:0000313" key="12">
    <source>
        <dbReference type="Proteomes" id="UP001056756"/>
    </source>
</evidence>
<evidence type="ECO:0000256" key="3">
    <source>
        <dbReference type="ARBA" id="ARBA00022553"/>
    </source>
</evidence>
<evidence type="ECO:0000256" key="5">
    <source>
        <dbReference type="ARBA" id="ARBA00023015"/>
    </source>
</evidence>
<dbReference type="GO" id="GO:0000160">
    <property type="term" value="P:phosphorelay signal transduction system"/>
    <property type="evidence" value="ECO:0007669"/>
    <property type="project" value="UniProtKB-KW"/>
</dbReference>